<feature type="compositionally biased region" description="Polar residues" evidence="1">
    <location>
        <begin position="154"/>
        <end position="163"/>
    </location>
</feature>
<proteinExistence type="predicted"/>
<dbReference type="EMBL" id="LATX01002532">
    <property type="protein sequence ID" value="KTB27573.1"/>
    <property type="molecule type" value="Genomic_DNA"/>
</dbReference>
<dbReference type="Proteomes" id="UP000054988">
    <property type="component" value="Unassembled WGS sequence"/>
</dbReference>
<evidence type="ECO:0000313" key="3">
    <source>
        <dbReference type="EMBL" id="KTB27573.1"/>
    </source>
</evidence>
<gene>
    <name evidence="3" type="ORF">WG66_19864</name>
</gene>
<name>A0A0W0EUF3_MONRR</name>
<feature type="compositionally biased region" description="Polar residues" evidence="1">
    <location>
        <begin position="173"/>
        <end position="186"/>
    </location>
</feature>
<dbReference type="AlphaFoldDB" id="A0A0W0EUF3"/>
<evidence type="ECO:0000259" key="2">
    <source>
        <dbReference type="PROSITE" id="PS50048"/>
    </source>
</evidence>
<protein>
    <recommendedName>
        <fullName evidence="2">Zn(2)-C6 fungal-type domain-containing protein</fullName>
    </recommendedName>
</protein>
<dbReference type="PROSITE" id="PS00463">
    <property type="entry name" value="ZN2_CY6_FUNGAL_1"/>
    <property type="match status" value="1"/>
</dbReference>
<dbReference type="InterPro" id="IPR001138">
    <property type="entry name" value="Zn2Cys6_DnaBD"/>
</dbReference>
<dbReference type="SUPFAM" id="SSF57701">
    <property type="entry name" value="Zn2/Cys6 DNA-binding domain"/>
    <property type="match status" value="1"/>
</dbReference>
<dbReference type="SMART" id="SM00066">
    <property type="entry name" value="GAL4"/>
    <property type="match status" value="1"/>
</dbReference>
<dbReference type="GO" id="GO:0000981">
    <property type="term" value="F:DNA-binding transcription factor activity, RNA polymerase II-specific"/>
    <property type="evidence" value="ECO:0007669"/>
    <property type="project" value="InterPro"/>
</dbReference>
<organism evidence="3 4">
    <name type="scientific">Moniliophthora roreri</name>
    <name type="common">Frosty pod rot fungus</name>
    <name type="synonym">Monilia roreri</name>
    <dbReference type="NCBI Taxonomy" id="221103"/>
    <lineage>
        <taxon>Eukaryota</taxon>
        <taxon>Fungi</taxon>
        <taxon>Dikarya</taxon>
        <taxon>Basidiomycota</taxon>
        <taxon>Agaricomycotina</taxon>
        <taxon>Agaricomycetes</taxon>
        <taxon>Agaricomycetidae</taxon>
        <taxon>Agaricales</taxon>
        <taxon>Marasmiineae</taxon>
        <taxon>Marasmiaceae</taxon>
        <taxon>Moniliophthora</taxon>
    </lineage>
</organism>
<sequence length="220" mass="23924">MTSQSNARHSRVLLACTNCRTRKVKCRPHPHGPTQPCERCHSKGLRCDYVPIDSPSEPIDDSPIYLYPAHSNPPPTQMRLPPPSSFSSLPALPGPGYHPPSNIQSQHQYHSHGPQSHYGATPPVGHSNYPPSTGPPTYLSSAPAYPQTDPAFPGSTTPQSTRYPSAPPGQYGYSYTNPGPHQSNLPLSAPVSHPPQQSYQLRDGSICNGNPCFCGYHRRS</sequence>
<feature type="compositionally biased region" description="Pro residues" evidence="1">
    <location>
        <begin position="71"/>
        <end position="84"/>
    </location>
</feature>
<dbReference type="Gene3D" id="4.10.240.10">
    <property type="entry name" value="Zn(2)-C6 fungal-type DNA-binding domain"/>
    <property type="match status" value="1"/>
</dbReference>
<reference evidence="3 4" key="1">
    <citation type="submission" date="2015-12" db="EMBL/GenBank/DDBJ databases">
        <title>Draft genome sequence of Moniliophthora roreri, the causal agent of frosty pod rot of cacao.</title>
        <authorList>
            <person name="Aime M.C."/>
            <person name="Diaz-Valderrama J.R."/>
            <person name="Kijpornyongpan T."/>
            <person name="Phillips-Mora W."/>
        </authorList>
    </citation>
    <scope>NUCLEOTIDE SEQUENCE [LARGE SCALE GENOMIC DNA]</scope>
    <source>
        <strain evidence="3 4">MCA 2952</strain>
    </source>
</reference>
<feature type="region of interest" description="Disordered" evidence="1">
    <location>
        <begin position="58"/>
        <end position="202"/>
    </location>
</feature>
<dbReference type="PROSITE" id="PS50048">
    <property type="entry name" value="ZN2_CY6_FUNGAL_2"/>
    <property type="match status" value="1"/>
</dbReference>
<evidence type="ECO:0000256" key="1">
    <source>
        <dbReference type="SAM" id="MobiDB-lite"/>
    </source>
</evidence>
<dbReference type="GO" id="GO:0008270">
    <property type="term" value="F:zinc ion binding"/>
    <property type="evidence" value="ECO:0007669"/>
    <property type="project" value="InterPro"/>
</dbReference>
<evidence type="ECO:0000313" key="4">
    <source>
        <dbReference type="Proteomes" id="UP000054988"/>
    </source>
</evidence>
<dbReference type="InterPro" id="IPR036864">
    <property type="entry name" value="Zn2-C6_fun-type_DNA-bd_sf"/>
</dbReference>
<comment type="caution">
    <text evidence="3">The sequence shown here is derived from an EMBL/GenBank/DDBJ whole genome shotgun (WGS) entry which is preliminary data.</text>
</comment>
<accession>A0A0W0EUF3</accession>
<dbReference type="CDD" id="cd00067">
    <property type="entry name" value="GAL4"/>
    <property type="match status" value="1"/>
</dbReference>
<dbReference type="Pfam" id="PF00172">
    <property type="entry name" value="Zn_clus"/>
    <property type="match status" value="1"/>
</dbReference>
<feature type="domain" description="Zn(2)-C6 fungal-type" evidence="2">
    <location>
        <begin position="15"/>
        <end position="49"/>
    </location>
</feature>